<accession>A0A8S1F1L7</accession>
<dbReference type="PANTHER" id="PTHR21461">
    <property type="entry name" value="GLYCOSYLTRANSFERASE FAMILY 92 PROTEIN"/>
    <property type="match status" value="1"/>
</dbReference>
<dbReference type="Pfam" id="PF01697">
    <property type="entry name" value="Glyco_transf_92"/>
    <property type="match status" value="1"/>
</dbReference>
<keyword evidence="3 8" id="KW-0328">Glycosyltransferase</keyword>
<reference evidence="9 10" key="1">
    <citation type="submission" date="2020-04" db="EMBL/GenBank/DDBJ databases">
        <authorList>
            <person name="Laetsch R D."/>
            <person name="Stevens L."/>
            <person name="Kumar S."/>
            <person name="Blaxter L. M."/>
        </authorList>
    </citation>
    <scope>NUCLEOTIDE SEQUENCE [LARGE SCALE GENOMIC DNA]</scope>
</reference>
<keyword evidence="4 8" id="KW-0808">Transferase</keyword>
<evidence type="ECO:0000256" key="6">
    <source>
        <dbReference type="ARBA" id="ARBA00022989"/>
    </source>
</evidence>
<comment type="similarity">
    <text evidence="2 8">Belongs to the glycosyltransferase 92 family.</text>
</comment>
<keyword evidence="7" id="KW-0472">Membrane</keyword>
<organism evidence="9 10">
    <name type="scientific">Caenorhabditis bovis</name>
    <dbReference type="NCBI Taxonomy" id="2654633"/>
    <lineage>
        <taxon>Eukaryota</taxon>
        <taxon>Metazoa</taxon>
        <taxon>Ecdysozoa</taxon>
        <taxon>Nematoda</taxon>
        <taxon>Chromadorea</taxon>
        <taxon>Rhabditida</taxon>
        <taxon>Rhabditina</taxon>
        <taxon>Rhabditomorpha</taxon>
        <taxon>Rhabditoidea</taxon>
        <taxon>Rhabditidae</taxon>
        <taxon>Peloderinae</taxon>
        <taxon>Caenorhabditis</taxon>
    </lineage>
</organism>
<dbReference type="EC" id="2.4.1.-" evidence="8"/>
<comment type="subcellular location">
    <subcellularLocation>
        <location evidence="1">Membrane</location>
        <topology evidence="1">Single-pass membrane protein</topology>
    </subcellularLocation>
</comment>
<keyword evidence="10" id="KW-1185">Reference proteome</keyword>
<gene>
    <name evidence="9" type="ORF">CBOVIS_LOCUS8352</name>
</gene>
<dbReference type="GO" id="GO:0016757">
    <property type="term" value="F:glycosyltransferase activity"/>
    <property type="evidence" value="ECO:0007669"/>
    <property type="project" value="UniProtKB-UniRule"/>
</dbReference>
<evidence type="ECO:0000256" key="1">
    <source>
        <dbReference type="ARBA" id="ARBA00004167"/>
    </source>
</evidence>
<evidence type="ECO:0000313" key="10">
    <source>
        <dbReference type="Proteomes" id="UP000494206"/>
    </source>
</evidence>
<dbReference type="OrthoDB" id="5801206at2759"/>
<dbReference type="EMBL" id="CADEPM010000005">
    <property type="protein sequence ID" value="CAB3406255.1"/>
    <property type="molecule type" value="Genomic_DNA"/>
</dbReference>
<evidence type="ECO:0000256" key="4">
    <source>
        <dbReference type="ARBA" id="ARBA00022679"/>
    </source>
</evidence>
<dbReference type="InterPro" id="IPR008166">
    <property type="entry name" value="Glyco_transf_92"/>
</dbReference>
<sequence>MIEQCSRVTVYCRYFNGSRHEIGAPFETQIFPDTIAYCSRRFRAKYMSLTLTEDEIPQPPVKIIDRKMANPHHNFTVCMAPLYGDEPKWLQIAEFMEHYKLQGATMVYIWVGWVEDYTKRILEDYEKRGEAEIFWLYDQYPKNDYYWHNVEIQGCFLHTKRISKWTAVVDLDERLILADHTRPLIGYMNHLYRPDIATLIFRQQYIIKTESSPEYYIDDRQTEEFMPTQRYHNSSSFGPPMFVTKSIVQMDKVAVLSIHKVLRYYGYYTDHQLTPEEGYVKHYRYVKTNNFTKFRLSQVEKLGEFSVTSLEPSYSKKLVDNTVNRVRHVYKNI</sequence>
<keyword evidence="5" id="KW-0812">Transmembrane</keyword>
<evidence type="ECO:0000256" key="3">
    <source>
        <dbReference type="ARBA" id="ARBA00022676"/>
    </source>
</evidence>
<protein>
    <recommendedName>
        <fullName evidence="8">Glycosyltransferase family 92 protein</fullName>
        <ecNumber evidence="8">2.4.1.-</ecNumber>
    </recommendedName>
</protein>
<dbReference type="AlphaFoldDB" id="A0A8S1F1L7"/>
<evidence type="ECO:0000256" key="5">
    <source>
        <dbReference type="ARBA" id="ARBA00022692"/>
    </source>
</evidence>
<name>A0A8S1F1L7_9PELO</name>
<dbReference type="GO" id="GO:0005737">
    <property type="term" value="C:cytoplasm"/>
    <property type="evidence" value="ECO:0007669"/>
    <property type="project" value="TreeGrafter"/>
</dbReference>
<dbReference type="PANTHER" id="PTHR21461:SF40">
    <property type="entry name" value="GLYCOSYLTRANSFERASE FAMILY 92 PROTEIN"/>
    <property type="match status" value="1"/>
</dbReference>
<evidence type="ECO:0000313" key="9">
    <source>
        <dbReference type="EMBL" id="CAB3406255.1"/>
    </source>
</evidence>
<dbReference type="Proteomes" id="UP000494206">
    <property type="component" value="Unassembled WGS sequence"/>
</dbReference>
<keyword evidence="6" id="KW-1133">Transmembrane helix</keyword>
<evidence type="ECO:0000256" key="7">
    <source>
        <dbReference type="ARBA" id="ARBA00023136"/>
    </source>
</evidence>
<evidence type="ECO:0000256" key="8">
    <source>
        <dbReference type="RuleBase" id="RU366017"/>
    </source>
</evidence>
<dbReference type="GO" id="GO:0016020">
    <property type="term" value="C:membrane"/>
    <property type="evidence" value="ECO:0007669"/>
    <property type="project" value="UniProtKB-SubCell"/>
</dbReference>
<comment type="caution">
    <text evidence="9">The sequence shown here is derived from an EMBL/GenBank/DDBJ whole genome shotgun (WGS) entry which is preliminary data.</text>
</comment>
<evidence type="ECO:0000256" key="2">
    <source>
        <dbReference type="ARBA" id="ARBA00007647"/>
    </source>
</evidence>
<proteinExistence type="inferred from homology"/>